<dbReference type="InterPro" id="IPR029058">
    <property type="entry name" value="AB_hydrolase_fold"/>
</dbReference>
<dbReference type="GO" id="GO:0006508">
    <property type="term" value="P:proteolysis"/>
    <property type="evidence" value="ECO:0007669"/>
    <property type="project" value="InterPro"/>
</dbReference>
<evidence type="ECO:0000313" key="2">
    <source>
        <dbReference type="EMBL" id="KAA2371738.1"/>
    </source>
</evidence>
<dbReference type="EMBL" id="VVXK01000002">
    <property type="protein sequence ID" value="KAA2371738.1"/>
    <property type="molecule type" value="Genomic_DNA"/>
</dbReference>
<proteinExistence type="predicted"/>
<name>A0A5B3GDN8_9BACT</name>
<dbReference type="PANTHER" id="PTHR43358:SF4">
    <property type="entry name" value="ALPHA_BETA HYDROLASE FOLD-1 DOMAIN-CONTAINING PROTEIN"/>
    <property type="match status" value="1"/>
</dbReference>
<dbReference type="Proteomes" id="UP000323567">
    <property type="component" value="Unassembled WGS sequence"/>
</dbReference>
<evidence type="ECO:0000259" key="1">
    <source>
        <dbReference type="Pfam" id="PF00326"/>
    </source>
</evidence>
<feature type="domain" description="Peptidase S9 prolyl oligopeptidase catalytic" evidence="1">
    <location>
        <begin position="141"/>
        <end position="316"/>
    </location>
</feature>
<dbReference type="Gene3D" id="3.40.50.1820">
    <property type="entry name" value="alpha/beta hydrolase"/>
    <property type="match status" value="1"/>
</dbReference>
<accession>A0A5B3GDN8</accession>
<protein>
    <submittedName>
        <fullName evidence="2">Alpha/beta hydrolase</fullName>
    </submittedName>
</protein>
<dbReference type="Pfam" id="PF00326">
    <property type="entry name" value="Peptidase_S9"/>
    <property type="match status" value="1"/>
</dbReference>
<dbReference type="InterPro" id="IPR052920">
    <property type="entry name" value="DNA-binding_regulatory"/>
</dbReference>
<evidence type="ECO:0000313" key="3">
    <source>
        <dbReference type="Proteomes" id="UP000323567"/>
    </source>
</evidence>
<dbReference type="AlphaFoldDB" id="A0A5B3GDN8"/>
<organism evidence="2 3">
    <name type="scientific">Alistipes shahii</name>
    <dbReference type="NCBI Taxonomy" id="328814"/>
    <lineage>
        <taxon>Bacteria</taxon>
        <taxon>Pseudomonadati</taxon>
        <taxon>Bacteroidota</taxon>
        <taxon>Bacteroidia</taxon>
        <taxon>Bacteroidales</taxon>
        <taxon>Rikenellaceae</taxon>
        <taxon>Alistipes</taxon>
    </lineage>
</organism>
<dbReference type="InterPro" id="IPR001375">
    <property type="entry name" value="Peptidase_S9_cat"/>
</dbReference>
<dbReference type="GO" id="GO:0008236">
    <property type="term" value="F:serine-type peptidase activity"/>
    <property type="evidence" value="ECO:0007669"/>
    <property type="project" value="InterPro"/>
</dbReference>
<gene>
    <name evidence="2" type="ORF">F2Y13_02820</name>
</gene>
<sequence>MKRIVRSVVVLLVLLAAAIAGGSLYMLSYSLTPDATMQAKNASSYEYMYGEYPFLRPWGDSLERAGALRDTVIAGSGGERLHALYAAAPRPTDRTAVIVHGYTDNAVRMLMIGYLYNHDLGYNILLPDLSYHGQSEGRAIQMGWKDRLDVLRWMDVANEIFGGRTRMVVHGISMGAATTMMVAGEAQKPYVKCFVEDCGYTSVRDQFAKELKEQFGLPAFPLLDVAGWMCGLKYGWTFREASSLEQVRKSRLPMLFIHGDADDYVPTSMVYPLYEAKPGEKELWVVPGASHANSYRDNREEYTRRVGEFVGKYIGDEAE</sequence>
<keyword evidence="2" id="KW-0378">Hydrolase</keyword>
<dbReference type="SUPFAM" id="SSF53474">
    <property type="entry name" value="alpha/beta-Hydrolases"/>
    <property type="match status" value="1"/>
</dbReference>
<dbReference type="RefSeq" id="WP_149886992.1">
    <property type="nucleotide sequence ID" value="NZ_CATXTW010000021.1"/>
</dbReference>
<comment type="caution">
    <text evidence="2">The sequence shown here is derived from an EMBL/GenBank/DDBJ whole genome shotgun (WGS) entry which is preliminary data.</text>
</comment>
<dbReference type="PANTHER" id="PTHR43358">
    <property type="entry name" value="ALPHA/BETA-HYDROLASE"/>
    <property type="match status" value="1"/>
</dbReference>
<reference evidence="2 3" key="1">
    <citation type="journal article" date="2019" name="Nat. Med.">
        <title>A library of human gut bacterial isolates paired with longitudinal multiomics data enables mechanistic microbiome research.</title>
        <authorList>
            <person name="Poyet M."/>
            <person name="Groussin M."/>
            <person name="Gibbons S.M."/>
            <person name="Avila-Pacheco J."/>
            <person name="Jiang X."/>
            <person name="Kearney S.M."/>
            <person name="Perrotta A.R."/>
            <person name="Berdy B."/>
            <person name="Zhao S."/>
            <person name="Lieberman T.D."/>
            <person name="Swanson P.K."/>
            <person name="Smith M."/>
            <person name="Roesemann S."/>
            <person name="Alexander J.E."/>
            <person name="Rich S.A."/>
            <person name="Livny J."/>
            <person name="Vlamakis H."/>
            <person name="Clish C."/>
            <person name="Bullock K."/>
            <person name="Deik A."/>
            <person name="Scott J."/>
            <person name="Pierce K.A."/>
            <person name="Xavier R.J."/>
            <person name="Alm E.J."/>
        </authorList>
    </citation>
    <scope>NUCLEOTIDE SEQUENCE [LARGE SCALE GENOMIC DNA]</scope>
    <source>
        <strain evidence="2 3">BIOML-A2</strain>
    </source>
</reference>